<keyword evidence="2" id="KW-0808">Transferase</keyword>
<protein>
    <submittedName>
        <fullName evidence="6">FGGY-family carbohydrate kinase</fullName>
    </submittedName>
</protein>
<dbReference type="InterPro" id="IPR043129">
    <property type="entry name" value="ATPase_NBD"/>
</dbReference>
<dbReference type="Pfam" id="PF00370">
    <property type="entry name" value="FGGY_N"/>
    <property type="match status" value="1"/>
</dbReference>
<evidence type="ECO:0000313" key="6">
    <source>
        <dbReference type="EMBL" id="UZF89349.1"/>
    </source>
</evidence>
<evidence type="ECO:0000256" key="1">
    <source>
        <dbReference type="ARBA" id="ARBA00009156"/>
    </source>
</evidence>
<dbReference type="AlphaFoldDB" id="A0A9E8A2L6"/>
<name>A0A9E8A2L6_9HYPH</name>
<dbReference type="CDD" id="cd07782">
    <property type="entry name" value="ASKHA_NBD_FGGY_D-RBK"/>
    <property type="match status" value="1"/>
</dbReference>
<dbReference type="PIRSF" id="PIRSF000538">
    <property type="entry name" value="GlpK"/>
    <property type="match status" value="1"/>
</dbReference>
<proteinExistence type="inferred from homology"/>
<dbReference type="GO" id="GO:0005737">
    <property type="term" value="C:cytoplasm"/>
    <property type="evidence" value="ECO:0007669"/>
    <property type="project" value="TreeGrafter"/>
</dbReference>
<dbReference type="NCBIfam" id="TIGR01315">
    <property type="entry name" value="5C_CHO_kinase"/>
    <property type="match status" value="1"/>
</dbReference>
<dbReference type="SUPFAM" id="SSF53067">
    <property type="entry name" value="Actin-like ATPase domain"/>
    <property type="match status" value="2"/>
</dbReference>
<feature type="domain" description="Carbohydrate kinase FGGY C-terminal" evidence="5">
    <location>
        <begin position="277"/>
        <end position="486"/>
    </location>
</feature>
<dbReference type="GO" id="GO:0019150">
    <property type="term" value="F:D-ribulokinase activity"/>
    <property type="evidence" value="ECO:0007669"/>
    <property type="project" value="TreeGrafter"/>
</dbReference>
<comment type="similarity">
    <text evidence="1">Belongs to the FGGY kinase family.</text>
</comment>
<organism evidence="6">
    <name type="scientific">Bosea sp. NBC_00436</name>
    <dbReference type="NCBI Taxonomy" id="2969620"/>
    <lineage>
        <taxon>Bacteria</taxon>
        <taxon>Pseudomonadati</taxon>
        <taxon>Pseudomonadota</taxon>
        <taxon>Alphaproteobacteria</taxon>
        <taxon>Hyphomicrobiales</taxon>
        <taxon>Boseaceae</taxon>
        <taxon>Bosea</taxon>
    </lineage>
</organism>
<dbReference type="GO" id="GO:0019321">
    <property type="term" value="P:pentose metabolic process"/>
    <property type="evidence" value="ECO:0007669"/>
    <property type="project" value="TreeGrafter"/>
</dbReference>
<gene>
    <name evidence="6" type="ORF">NWE54_11435</name>
</gene>
<feature type="domain" description="Carbohydrate kinase FGGY N-terminal" evidence="4">
    <location>
        <begin position="6"/>
        <end position="262"/>
    </location>
</feature>
<keyword evidence="3 6" id="KW-0418">Kinase</keyword>
<dbReference type="InterPro" id="IPR018484">
    <property type="entry name" value="FGGY_N"/>
</dbReference>
<evidence type="ECO:0000259" key="5">
    <source>
        <dbReference type="Pfam" id="PF02782"/>
    </source>
</evidence>
<dbReference type="InterPro" id="IPR000577">
    <property type="entry name" value="Carb_kinase_FGGY"/>
</dbReference>
<reference evidence="6" key="1">
    <citation type="submission" date="2022-08" db="EMBL/GenBank/DDBJ databases">
        <title>Complete Genome Sequences of 2 Bosea sp. soil isolates.</title>
        <authorList>
            <person name="Alvarez Arevalo M."/>
            <person name="Sterndorff E.B."/>
            <person name="Faurdal D."/>
            <person name="Joergensen T.S."/>
            <person name="Weber T."/>
        </authorList>
    </citation>
    <scope>NUCLEOTIDE SEQUENCE</scope>
    <source>
        <strain evidence="6">NBC_00436</strain>
    </source>
</reference>
<dbReference type="InterPro" id="IPR018485">
    <property type="entry name" value="FGGY_C"/>
</dbReference>
<dbReference type="Gene3D" id="3.30.420.40">
    <property type="match status" value="1"/>
</dbReference>
<evidence type="ECO:0000256" key="3">
    <source>
        <dbReference type="ARBA" id="ARBA00022777"/>
    </source>
</evidence>
<dbReference type="EMBL" id="CP102774">
    <property type="protein sequence ID" value="UZF89349.1"/>
    <property type="molecule type" value="Genomic_DNA"/>
</dbReference>
<sequence>MAGHFIGIDVGTGSARAGIFDRSGRMLATAKRDIALYRDGPDIAEQSSADIWQAVCACVREAMAQSGLRPDDIAGIGFDATCSLVVLGPGGKPLPVGSHSDAARDIIVWMDHRAIDQAERINATKHPVLAYVGSTISPEMETPKLLWLKENLPASYHTAWQFFDLPDFLTWRATGSLARSTCTVTCKWTYLAHEGRWDAGYFRGIGLDDLADDGFSRIGNEIVPGGTALGQGLTEQAAAELGLKPGTAVAAALIDAHAGGVGSVGVHSSHGTALTRMAYVFGTSACTMASSAEPVFIPGIWGPYFSAMAPGLWLSEGGQSGAGAAIEQLIGFHPATPEAQRLAEAEGLSLPDWLTAQAARHAATPSGAACLAGEIIVVPDFLGNRSPHADPQARAIIAGLGMERDLDHLVALYVAGLIGIGYGLRQIIQASQAKGATIEAIVLSGGAGRQPLIRQLLADCSGLPLLAPDEVDPVLLGSAMLAAAAAGAFPDLAAAMTGMAPGATVFTPADGEIVRLHDRRFAAFETLQSAARTARELMRPARIQAVSETPT</sequence>
<dbReference type="InterPro" id="IPR006003">
    <property type="entry name" value="FGGY_RbtK-like"/>
</dbReference>
<dbReference type="Gene3D" id="1.20.58.2240">
    <property type="match status" value="1"/>
</dbReference>
<dbReference type="FunFam" id="3.30.420.40:FF:000101">
    <property type="entry name" value="FGGY carbohydrate kinase domain-containing protein"/>
    <property type="match status" value="1"/>
</dbReference>
<evidence type="ECO:0000256" key="2">
    <source>
        <dbReference type="ARBA" id="ARBA00022679"/>
    </source>
</evidence>
<dbReference type="PANTHER" id="PTHR43435">
    <property type="entry name" value="RIBULOKINASE"/>
    <property type="match status" value="1"/>
</dbReference>
<dbReference type="Pfam" id="PF02782">
    <property type="entry name" value="FGGY_C"/>
    <property type="match status" value="1"/>
</dbReference>
<dbReference type="PANTHER" id="PTHR43435:SF4">
    <property type="entry name" value="FGGY CARBOHYDRATE KINASE DOMAIN-CONTAINING PROTEIN"/>
    <property type="match status" value="1"/>
</dbReference>
<accession>A0A9E8A2L6</accession>
<evidence type="ECO:0000259" key="4">
    <source>
        <dbReference type="Pfam" id="PF00370"/>
    </source>
</evidence>